<proteinExistence type="predicted"/>
<dbReference type="Pfam" id="PF02624">
    <property type="entry name" value="YcaO"/>
    <property type="match status" value="1"/>
</dbReference>
<dbReference type="AlphaFoldDB" id="A0A178LUL4"/>
<dbReference type="RefSeq" id="WP_064282747.1">
    <property type="nucleotide sequence ID" value="NZ_LWCS01000030.1"/>
</dbReference>
<sequence length="435" mass="46985">MRGTLASSERTVDVKTAIDEVQRVLRDAGKLNYRTPSGEFPHQSAASLIGKNGVIVASRGKGLGRQCEASALFELYEHAVSMGVVERIDSNAEISTAQLYKGGALEPDFLGRNIRNSGVRTTLATPFYQVSKPAGAGVVWLPAAVYDEVPEAGDDPHLALAARYWSSNGYAAGMTVADASLHALNEVLERDAFSGFLLDVCCNRRVGAELALAESDLGRLQRSIERASDSSVTVRVLPSLAATVCIAFSNRHDYHRRRVVGLGCSGIPAYAAERALLEYEQEIAVEHEFEAGLLDTSDDDLDPETSSEVVHHEFLRRAYFLSEVPPAAQAKVELSQLPSSSGDFRETASRVIAAGYPVLRRTLHRRPQAGGSEVGPTVVQIVVIGAEKFHLVRLGLPVEPIGRMRKPEIVAACQSGSGSLPVHYQKEKHHAGNHT</sequence>
<dbReference type="PANTHER" id="PTHR37809:SF1">
    <property type="entry name" value="RIBOSOMAL PROTEIN S12 METHYLTHIOTRANSFERASE ACCESSORY FACTOR YCAO"/>
    <property type="match status" value="1"/>
</dbReference>
<evidence type="ECO:0000259" key="1">
    <source>
        <dbReference type="PROSITE" id="PS51664"/>
    </source>
</evidence>
<organism evidence="2 3">
    <name type="scientific">Mycolicibacterium iranicum</name>
    <name type="common">Mycobacterium iranicum</name>
    <dbReference type="NCBI Taxonomy" id="912594"/>
    <lineage>
        <taxon>Bacteria</taxon>
        <taxon>Bacillati</taxon>
        <taxon>Actinomycetota</taxon>
        <taxon>Actinomycetes</taxon>
        <taxon>Mycobacteriales</taxon>
        <taxon>Mycobacteriaceae</taxon>
        <taxon>Mycolicibacterium</taxon>
    </lineage>
</organism>
<gene>
    <name evidence="2" type="ORF">A4X20_23420</name>
</gene>
<dbReference type="PANTHER" id="PTHR37809">
    <property type="entry name" value="RIBOSOMAL PROTEIN S12 METHYLTHIOTRANSFERASE ACCESSORY FACTOR YCAO"/>
    <property type="match status" value="1"/>
</dbReference>
<dbReference type="PROSITE" id="PS51664">
    <property type="entry name" value="YCAO"/>
    <property type="match status" value="1"/>
</dbReference>
<feature type="domain" description="YcaO" evidence="1">
    <location>
        <begin position="58"/>
        <end position="435"/>
    </location>
</feature>
<accession>A0A178LUL4</accession>
<dbReference type="EMBL" id="LWCS01000030">
    <property type="protein sequence ID" value="OAN37161.1"/>
    <property type="molecule type" value="Genomic_DNA"/>
</dbReference>
<evidence type="ECO:0000313" key="2">
    <source>
        <dbReference type="EMBL" id="OAN37161.1"/>
    </source>
</evidence>
<dbReference type="InterPro" id="IPR003776">
    <property type="entry name" value="YcaO-like_dom"/>
</dbReference>
<dbReference type="Proteomes" id="UP000078396">
    <property type="component" value="Unassembled WGS sequence"/>
</dbReference>
<evidence type="ECO:0000313" key="3">
    <source>
        <dbReference type="Proteomes" id="UP000078396"/>
    </source>
</evidence>
<name>A0A178LUL4_MYCIR</name>
<comment type="caution">
    <text evidence="2">The sequence shown here is derived from an EMBL/GenBank/DDBJ whole genome shotgun (WGS) entry which is preliminary data.</text>
</comment>
<protein>
    <recommendedName>
        <fullName evidence="1">YcaO domain-containing protein</fullName>
    </recommendedName>
</protein>
<dbReference type="OrthoDB" id="109999at2"/>
<reference evidence="2 3" key="1">
    <citation type="submission" date="2016-04" db="EMBL/GenBank/DDBJ databases">
        <title>Draft Genome Sequences of Staphylococcus capitis Strain H36, S. capitis Strain H65, S. cohnii Strain H62, S. hominis Strain H69, Mycobacterium iranicum Strain H39, Plantibacter sp. Strain H53, Pseudomonas oryzihabitans Strain H72, and Microbacterium sp. Strain H83, isolated from residential settings.</title>
        <authorList>
            <person name="Lymperopoulou D."/>
            <person name="Adams R.I."/>
            <person name="Lindow S."/>
            <person name="Coil D.A."/>
            <person name="Jospin G."/>
            <person name="Eisen J.A."/>
        </authorList>
    </citation>
    <scope>NUCLEOTIDE SEQUENCE [LARGE SCALE GENOMIC DNA]</scope>
    <source>
        <strain evidence="2 3">H39</strain>
    </source>
</reference>
<dbReference type="Gene3D" id="3.30.1330.230">
    <property type="match status" value="1"/>
</dbReference>